<keyword evidence="2" id="KW-1185">Reference proteome</keyword>
<proteinExistence type="predicted"/>
<organism evidence="1 2">
    <name type="scientific">Neorhodopirellula pilleata</name>
    <dbReference type="NCBI Taxonomy" id="2714738"/>
    <lineage>
        <taxon>Bacteria</taxon>
        <taxon>Pseudomonadati</taxon>
        <taxon>Planctomycetota</taxon>
        <taxon>Planctomycetia</taxon>
        <taxon>Pirellulales</taxon>
        <taxon>Pirellulaceae</taxon>
        <taxon>Neorhodopirellula</taxon>
    </lineage>
</organism>
<name>A0A5C6AGT5_9BACT</name>
<comment type="caution">
    <text evidence="1">The sequence shown here is derived from an EMBL/GenBank/DDBJ whole genome shotgun (WGS) entry which is preliminary data.</text>
</comment>
<sequence length="95" mass="10755">MDVSDLSVDRLYELYMAIARSDHAFRMLAMYGTASPPAGHCVFRPLSRETFTQRVLHYDTLEGGLIGRSLRQRLARQAFAYGIDSFDRVAARRAA</sequence>
<dbReference type="EMBL" id="SJPM01000004">
    <property type="protein sequence ID" value="TWT97423.1"/>
    <property type="molecule type" value="Genomic_DNA"/>
</dbReference>
<evidence type="ECO:0000313" key="1">
    <source>
        <dbReference type="EMBL" id="TWT97423.1"/>
    </source>
</evidence>
<reference evidence="1 2" key="1">
    <citation type="submission" date="2019-02" db="EMBL/GenBank/DDBJ databases">
        <title>Deep-cultivation of Planctomycetes and their phenomic and genomic characterization uncovers novel biology.</title>
        <authorList>
            <person name="Wiegand S."/>
            <person name="Jogler M."/>
            <person name="Boedeker C."/>
            <person name="Pinto D."/>
            <person name="Vollmers J."/>
            <person name="Rivas-Marin E."/>
            <person name="Kohn T."/>
            <person name="Peeters S.H."/>
            <person name="Heuer A."/>
            <person name="Rast P."/>
            <person name="Oberbeckmann S."/>
            <person name="Bunk B."/>
            <person name="Jeske O."/>
            <person name="Meyerdierks A."/>
            <person name="Storesund J.E."/>
            <person name="Kallscheuer N."/>
            <person name="Luecker S."/>
            <person name="Lage O.M."/>
            <person name="Pohl T."/>
            <person name="Merkel B.J."/>
            <person name="Hornburger P."/>
            <person name="Mueller R.-W."/>
            <person name="Bruemmer F."/>
            <person name="Labrenz M."/>
            <person name="Spormann A.M."/>
            <person name="Op Den Camp H."/>
            <person name="Overmann J."/>
            <person name="Amann R."/>
            <person name="Jetten M.S.M."/>
            <person name="Mascher T."/>
            <person name="Medema M.H."/>
            <person name="Devos D.P."/>
            <person name="Kaster A.-K."/>
            <person name="Ovreas L."/>
            <person name="Rohde M."/>
            <person name="Galperin M.Y."/>
            <person name="Jogler C."/>
        </authorList>
    </citation>
    <scope>NUCLEOTIDE SEQUENCE [LARGE SCALE GENOMIC DNA]</scope>
    <source>
        <strain evidence="1 2">Pla100</strain>
    </source>
</reference>
<gene>
    <name evidence="1" type="ORF">Pla100_25750</name>
</gene>
<protein>
    <submittedName>
        <fullName evidence="1">Uncharacterized protein</fullName>
    </submittedName>
</protein>
<dbReference type="Proteomes" id="UP000316213">
    <property type="component" value="Unassembled WGS sequence"/>
</dbReference>
<evidence type="ECO:0000313" key="2">
    <source>
        <dbReference type="Proteomes" id="UP000316213"/>
    </source>
</evidence>
<dbReference type="AlphaFoldDB" id="A0A5C6AGT5"/>
<accession>A0A5C6AGT5</accession>